<organism evidence="2">
    <name type="scientific">viral metagenome</name>
    <dbReference type="NCBI Taxonomy" id="1070528"/>
    <lineage>
        <taxon>unclassified sequences</taxon>
        <taxon>metagenomes</taxon>
        <taxon>organismal metagenomes</taxon>
    </lineage>
</organism>
<dbReference type="EMBL" id="MN740562">
    <property type="protein sequence ID" value="QHU33785.1"/>
    <property type="molecule type" value="Genomic_DNA"/>
</dbReference>
<keyword evidence="1" id="KW-0472">Membrane</keyword>
<keyword evidence="1" id="KW-1133">Transmembrane helix</keyword>
<reference evidence="2" key="1">
    <citation type="journal article" date="2020" name="Nature">
        <title>Giant virus diversity and host interactions through global metagenomics.</title>
        <authorList>
            <person name="Schulz F."/>
            <person name="Roux S."/>
            <person name="Paez-Espino D."/>
            <person name="Jungbluth S."/>
            <person name="Walsh D.A."/>
            <person name="Denef V.J."/>
            <person name="McMahon K.D."/>
            <person name="Konstantinidis K.T."/>
            <person name="Eloe-Fadrosh E.A."/>
            <person name="Kyrpides N.C."/>
            <person name="Woyke T."/>
        </authorList>
    </citation>
    <scope>NUCLEOTIDE SEQUENCE</scope>
    <source>
        <strain evidence="2">GVMAG-S-1016704-121</strain>
    </source>
</reference>
<keyword evidence="1" id="KW-0812">Transmembrane</keyword>
<accession>A0A6C0LUU7</accession>
<name>A0A6C0LUU7_9ZZZZ</name>
<feature type="transmembrane region" description="Helical" evidence="1">
    <location>
        <begin position="6"/>
        <end position="22"/>
    </location>
</feature>
<sequence length="197" mass="22729">MIGTIALIGIIGVVLFGIYIYMRSKNLPKDTSRKPLDAHTALGIRHVAKQGATHRASSIQPSHLDWYVGSAREPYKSDETEKTVPTIPWGRTPESVSTVFDNDDLRRHIFNRLDDEFYKHSTKVHDEEYNLRELELDLMGAFDNEEISPETYKRRQKNLLSQKKQNRAEWKKVRKHNANKVWYVAHDGIGGVTRINS</sequence>
<evidence type="ECO:0000313" key="2">
    <source>
        <dbReference type="EMBL" id="QHU33785.1"/>
    </source>
</evidence>
<protein>
    <submittedName>
        <fullName evidence="2">Uncharacterized protein</fullName>
    </submittedName>
</protein>
<evidence type="ECO:0000256" key="1">
    <source>
        <dbReference type="SAM" id="Phobius"/>
    </source>
</evidence>
<proteinExistence type="predicted"/>
<dbReference type="AlphaFoldDB" id="A0A6C0LUU7"/>